<protein>
    <submittedName>
        <fullName evidence="7">NfeD family protein</fullName>
    </submittedName>
</protein>
<feature type="transmembrane region" description="Helical" evidence="5">
    <location>
        <begin position="42"/>
        <end position="66"/>
    </location>
</feature>
<dbReference type="InterPro" id="IPR052165">
    <property type="entry name" value="Membrane_assoc_protease"/>
</dbReference>
<keyword evidence="2 5" id="KW-0812">Transmembrane</keyword>
<keyword evidence="3 5" id="KW-1133">Transmembrane helix</keyword>
<comment type="subcellular location">
    <subcellularLocation>
        <location evidence="1">Membrane</location>
        <topology evidence="1">Multi-pass membrane protein</topology>
    </subcellularLocation>
</comment>
<dbReference type="Proteomes" id="UP000594873">
    <property type="component" value="Chromosome"/>
</dbReference>
<feature type="transmembrane region" description="Helical" evidence="5">
    <location>
        <begin position="12"/>
        <end position="36"/>
    </location>
</feature>
<evidence type="ECO:0000313" key="7">
    <source>
        <dbReference type="EMBL" id="QPQ55648.1"/>
    </source>
</evidence>
<dbReference type="AlphaFoldDB" id="A0A7T2GKP8"/>
<dbReference type="KEGG" id="sflv:IC614_03355"/>
<dbReference type="EMBL" id="CP065592">
    <property type="protein sequence ID" value="QPQ55648.1"/>
    <property type="molecule type" value="Genomic_DNA"/>
</dbReference>
<dbReference type="RefSeq" id="WP_200972320.1">
    <property type="nucleotide sequence ID" value="NZ_CP065592.1"/>
</dbReference>
<evidence type="ECO:0000256" key="4">
    <source>
        <dbReference type="ARBA" id="ARBA00023136"/>
    </source>
</evidence>
<dbReference type="InterPro" id="IPR012340">
    <property type="entry name" value="NA-bd_OB-fold"/>
</dbReference>
<evidence type="ECO:0000256" key="3">
    <source>
        <dbReference type="ARBA" id="ARBA00022989"/>
    </source>
</evidence>
<dbReference type="PANTHER" id="PTHR33507">
    <property type="entry name" value="INNER MEMBRANE PROTEIN YBBJ"/>
    <property type="match status" value="1"/>
</dbReference>
<evidence type="ECO:0000313" key="8">
    <source>
        <dbReference type="Proteomes" id="UP000594873"/>
    </source>
</evidence>
<dbReference type="Pfam" id="PF01957">
    <property type="entry name" value="NfeD"/>
    <property type="match status" value="1"/>
</dbReference>
<evidence type="ECO:0000256" key="5">
    <source>
        <dbReference type="SAM" id="Phobius"/>
    </source>
</evidence>
<dbReference type="Gene3D" id="2.40.50.140">
    <property type="entry name" value="Nucleic acid-binding proteins"/>
    <property type="match status" value="1"/>
</dbReference>
<keyword evidence="4 5" id="KW-0472">Membrane</keyword>
<dbReference type="PANTHER" id="PTHR33507:SF3">
    <property type="entry name" value="INNER MEMBRANE PROTEIN YBBJ"/>
    <property type="match status" value="1"/>
</dbReference>
<evidence type="ECO:0000256" key="2">
    <source>
        <dbReference type="ARBA" id="ARBA00022692"/>
    </source>
</evidence>
<evidence type="ECO:0000256" key="1">
    <source>
        <dbReference type="ARBA" id="ARBA00004141"/>
    </source>
</evidence>
<gene>
    <name evidence="7" type="ORF">IC614_03355</name>
</gene>
<accession>A0A7T2GKP8</accession>
<organism evidence="7 8">
    <name type="scientific">Allosphingosinicella flava</name>
    <dbReference type="NCBI Taxonomy" id="2771430"/>
    <lineage>
        <taxon>Bacteria</taxon>
        <taxon>Pseudomonadati</taxon>
        <taxon>Pseudomonadota</taxon>
        <taxon>Alphaproteobacteria</taxon>
        <taxon>Sphingomonadales</taxon>
        <taxon>Sphingomonadaceae</taxon>
        <taxon>Allosphingosinicella</taxon>
    </lineage>
</organism>
<keyword evidence="8" id="KW-1185">Reference proteome</keyword>
<feature type="domain" description="NfeD-like C-terminal" evidence="6">
    <location>
        <begin position="90"/>
        <end position="144"/>
    </location>
</feature>
<name>A0A7T2GKP8_9SPHN</name>
<proteinExistence type="predicted"/>
<dbReference type="InterPro" id="IPR002810">
    <property type="entry name" value="NfeD-like_C"/>
</dbReference>
<reference evidence="7 8" key="1">
    <citation type="submission" date="2020-11" db="EMBL/GenBank/DDBJ databases">
        <title>Genome seq and assembly of Sphingosinicella sp.</title>
        <authorList>
            <person name="Chhetri G."/>
        </authorList>
    </citation>
    <scope>NUCLEOTIDE SEQUENCE [LARGE SCALE GENOMIC DNA]</scope>
    <source>
        <strain evidence="7 8">UDD2</strain>
    </source>
</reference>
<dbReference type="GO" id="GO:0005886">
    <property type="term" value="C:plasma membrane"/>
    <property type="evidence" value="ECO:0007669"/>
    <property type="project" value="TreeGrafter"/>
</dbReference>
<evidence type="ECO:0000259" key="6">
    <source>
        <dbReference type="Pfam" id="PF01957"/>
    </source>
</evidence>
<sequence length="152" mass="15916">MNGFDLDPEWWWLIGAAILGIAEILMPGVFLIWLAAAAAVTGFAALLGIPLAFQFGLFALLSIAAVTFGRRWYADHPVASSDPLLNDRAARLVGETVLVVTAIEGGQGRVKVGDGVWNARGLETPAGAHVRVTGTKSGCLIVEPIAALPPSN</sequence>